<dbReference type="EMBL" id="IACM01000680">
    <property type="protein sequence ID" value="LAB17403.1"/>
    <property type="molecule type" value="Transcribed_RNA"/>
</dbReference>
<protein>
    <submittedName>
        <fullName evidence="2">Uncharacterized protein</fullName>
    </submittedName>
</protein>
<feature type="compositionally biased region" description="Low complexity" evidence="1">
    <location>
        <begin position="57"/>
        <end position="68"/>
    </location>
</feature>
<sequence>MEPHSPLSRTDFWRSLGERKKDFCCFPCVHPKAEEERSRKKQPDGQVRQRRHVEQVPPSALSPLPSLPRVVRNASDSNLGFPQAMWAAQPCVPAQPGVIALGVTFLCGPSKFSHRLSVVCSSLVGDHCFTLDLTLRLGHCLKTSRLCQRFFKQNL</sequence>
<proteinExistence type="predicted"/>
<evidence type="ECO:0000256" key="1">
    <source>
        <dbReference type="SAM" id="MobiDB-lite"/>
    </source>
</evidence>
<name>A0A2D4L980_9SAUR</name>
<evidence type="ECO:0000313" key="2">
    <source>
        <dbReference type="EMBL" id="LAB17403.1"/>
    </source>
</evidence>
<feature type="region of interest" description="Disordered" evidence="1">
    <location>
        <begin position="32"/>
        <end position="68"/>
    </location>
</feature>
<dbReference type="AlphaFoldDB" id="A0A2D4L980"/>
<reference evidence="2" key="1">
    <citation type="submission" date="2017-07" db="EMBL/GenBank/DDBJ databases">
        <authorList>
            <person name="Mikheyev A."/>
            <person name="Grau M."/>
        </authorList>
    </citation>
    <scope>NUCLEOTIDE SEQUENCE</scope>
    <source>
        <tissue evidence="2">Venom_gland</tissue>
    </source>
</reference>
<feature type="compositionally biased region" description="Basic and acidic residues" evidence="1">
    <location>
        <begin position="32"/>
        <end position="43"/>
    </location>
</feature>
<reference evidence="2" key="2">
    <citation type="submission" date="2017-11" db="EMBL/GenBank/DDBJ databases">
        <title>Coralsnake Venomics: Analyses of Venom Gland Transcriptomes and Proteomes of Six Brazilian Taxa.</title>
        <authorList>
            <person name="Aird S.D."/>
            <person name="Jorge da Silva N."/>
            <person name="Qiu L."/>
            <person name="Villar-Briones A."/>
            <person name="Aparecida-Saddi V."/>
            <person name="Campos-Telles M.P."/>
            <person name="Grau M."/>
            <person name="Mikheyev A.S."/>
        </authorList>
    </citation>
    <scope>NUCLEOTIDE SEQUENCE</scope>
    <source>
        <tissue evidence="2">Venom_gland</tissue>
    </source>
</reference>
<organism evidence="2">
    <name type="scientific">Micrurus spixii</name>
    <name type="common">Amazon coral snake</name>
    <dbReference type="NCBI Taxonomy" id="129469"/>
    <lineage>
        <taxon>Eukaryota</taxon>
        <taxon>Metazoa</taxon>
        <taxon>Chordata</taxon>
        <taxon>Craniata</taxon>
        <taxon>Vertebrata</taxon>
        <taxon>Euteleostomi</taxon>
        <taxon>Lepidosauria</taxon>
        <taxon>Squamata</taxon>
        <taxon>Bifurcata</taxon>
        <taxon>Unidentata</taxon>
        <taxon>Episquamata</taxon>
        <taxon>Toxicofera</taxon>
        <taxon>Serpentes</taxon>
        <taxon>Colubroidea</taxon>
        <taxon>Elapidae</taxon>
        <taxon>Elapinae</taxon>
        <taxon>Micrurus</taxon>
    </lineage>
</organism>
<accession>A0A2D4L980</accession>